<evidence type="ECO:0000256" key="1">
    <source>
        <dbReference type="SAM" id="MobiDB-lite"/>
    </source>
</evidence>
<gene>
    <name evidence="2" type="ORF">GCM10011320_55180</name>
</gene>
<reference evidence="2" key="2">
    <citation type="submission" date="2020-09" db="EMBL/GenBank/DDBJ databases">
        <authorList>
            <person name="Sun Q."/>
            <person name="Zhou Y."/>
        </authorList>
    </citation>
    <scope>NUCLEOTIDE SEQUENCE</scope>
    <source>
        <strain evidence="2">CGMCC 1.3617</strain>
    </source>
</reference>
<dbReference type="RefSeq" id="WP_188972953.1">
    <property type="nucleotide sequence ID" value="NZ_BMKW01000019.1"/>
</dbReference>
<accession>A0A917L1H2</accession>
<organism evidence="2 3">
    <name type="scientific">Neoroseomonas lacus</name>
    <dbReference type="NCBI Taxonomy" id="287609"/>
    <lineage>
        <taxon>Bacteria</taxon>
        <taxon>Pseudomonadati</taxon>
        <taxon>Pseudomonadota</taxon>
        <taxon>Alphaproteobacteria</taxon>
        <taxon>Acetobacterales</taxon>
        <taxon>Acetobacteraceae</taxon>
        <taxon>Neoroseomonas</taxon>
    </lineage>
</organism>
<dbReference type="Proteomes" id="UP000661507">
    <property type="component" value="Unassembled WGS sequence"/>
</dbReference>
<comment type="caution">
    <text evidence="2">The sequence shown here is derived from an EMBL/GenBank/DDBJ whole genome shotgun (WGS) entry which is preliminary data.</text>
</comment>
<evidence type="ECO:0000313" key="2">
    <source>
        <dbReference type="EMBL" id="GGJ40464.1"/>
    </source>
</evidence>
<proteinExistence type="predicted"/>
<name>A0A917L1H2_9PROT</name>
<feature type="region of interest" description="Disordered" evidence="1">
    <location>
        <begin position="280"/>
        <end position="324"/>
    </location>
</feature>
<dbReference type="AlphaFoldDB" id="A0A917L1H2"/>
<evidence type="ECO:0008006" key="4">
    <source>
        <dbReference type="Google" id="ProtNLM"/>
    </source>
</evidence>
<evidence type="ECO:0000313" key="3">
    <source>
        <dbReference type="Proteomes" id="UP000661507"/>
    </source>
</evidence>
<sequence>MDTTSLPPASGVSNAPDFSPSNGDGIGLRDDIAPPPTPEAPPRHGFTFGLHNQNTAWTDVQRLTWDELFALLTKHSVGAKVGTCIVPAVFRGTRRHKSDADQIDVAFLDSDTGATLEDIETAIAARGWSAIISSTHSHLASTTTIKRGNWDKFRAGHDYPDGAAEAYLIADKGYLPAVADGATVASETSDQVTFQHQPCPKFRIAIPLERPWRAESYDSQAVANAAWKERIEALACALNLRHDQSCTDTSRLFYLPRRPVDGPPAETAVLEGSPCDLFALPPAPKARRRAGTESSTLSEDGAGRRSRRRGQQEQPDPISFTDPETGEIVDLRSWARDNARRFEIVTALQARKPDAFIGKSVDGKHHLRCVNAGAHTTVDDDQATFVMNASQSDKGWFVHHCRHSHCDGRDHLLFLKQMLEQRWLSIADLTDLSFLCEARPTRPTIRHIAGQLPWVVDQAEQALLQADLGLYQRGAFIVRTGLVRVNGGSAAQAGRRQIIPQGDRAIGEAMTGAAIWLRFDGRSEEWVNIDAPLAVATTYLQRVGRWRLPVLAGILNSPTLRPDGTILAAPGYDAATGLLLEPRRLPIPMVPEYPTQDDARIALSCLNGLIDDFPFVSGTDRAVALSAILTAVIRWSLPTAPLHAFDAPVAGSGKSKLVDIATLISTGQEAAVIAQGRNEEELEKRLGALLLAGERVVAIDNCEAPLGGQMVCQMLTQTSLRMRILGRSEMPELSTCALVTATGNNLTLIGDMTRRAVLCRLDPNCERPELRRFSSDPVATLLASRAPYLVAALTVLRAFHVAGRPRQVDPLGSFVVWSDWVRGALIWLGQADPVASMESIRADDPRLESITAVLTQWWGVFADRTVTVRQIIEFASEQQTPIASLYAKPEFIRPDFREALLTVAGAAGAINSRSLGRWIAGLNGRVIGRWRLERGSDTGGVATWCLSAIKPEGRRDA</sequence>
<keyword evidence="3" id="KW-1185">Reference proteome</keyword>
<feature type="region of interest" description="Disordered" evidence="1">
    <location>
        <begin position="1"/>
        <end position="46"/>
    </location>
</feature>
<reference evidence="2" key="1">
    <citation type="journal article" date="2014" name="Int. J. Syst. Evol. Microbiol.">
        <title>Complete genome sequence of Corynebacterium casei LMG S-19264T (=DSM 44701T), isolated from a smear-ripened cheese.</title>
        <authorList>
            <consortium name="US DOE Joint Genome Institute (JGI-PGF)"/>
            <person name="Walter F."/>
            <person name="Albersmeier A."/>
            <person name="Kalinowski J."/>
            <person name="Ruckert C."/>
        </authorList>
    </citation>
    <scope>NUCLEOTIDE SEQUENCE</scope>
    <source>
        <strain evidence="2">CGMCC 1.3617</strain>
    </source>
</reference>
<feature type="compositionally biased region" description="Polar residues" evidence="1">
    <location>
        <begin position="1"/>
        <end position="13"/>
    </location>
</feature>
<protein>
    <recommendedName>
        <fullName evidence="4">RepB-like DNA primase domain-containing protein</fullName>
    </recommendedName>
</protein>
<dbReference type="EMBL" id="BMKW01000019">
    <property type="protein sequence ID" value="GGJ40464.1"/>
    <property type="molecule type" value="Genomic_DNA"/>
</dbReference>